<reference evidence="3" key="1">
    <citation type="journal article" date="2023" name="Insect Mol. Biol.">
        <title>Genome sequencing provides insights into the evolution of gene families encoding plant cell wall-degrading enzymes in longhorned beetles.</title>
        <authorList>
            <person name="Shin N.R."/>
            <person name="Okamura Y."/>
            <person name="Kirsch R."/>
            <person name="Pauchet Y."/>
        </authorList>
    </citation>
    <scope>NUCLEOTIDE SEQUENCE</scope>
    <source>
        <strain evidence="3">MMC_N1</strain>
    </source>
</reference>
<dbReference type="EMBL" id="JAPWTJ010000119">
    <property type="protein sequence ID" value="KAJ8982527.1"/>
    <property type="molecule type" value="Genomic_DNA"/>
</dbReference>
<keyword evidence="4" id="KW-1185">Reference proteome</keyword>
<evidence type="ECO:0000313" key="4">
    <source>
        <dbReference type="Proteomes" id="UP001162164"/>
    </source>
</evidence>
<name>A0ABQ9JXE9_9CUCU</name>
<evidence type="ECO:0000256" key="1">
    <source>
        <dbReference type="SAM" id="MobiDB-lite"/>
    </source>
</evidence>
<keyword evidence="2" id="KW-1133">Transmembrane helix</keyword>
<evidence type="ECO:0000256" key="2">
    <source>
        <dbReference type="SAM" id="Phobius"/>
    </source>
</evidence>
<protein>
    <recommendedName>
        <fullName evidence="5">C-type lectin domain-containing protein</fullName>
    </recommendedName>
</protein>
<feature type="region of interest" description="Disordered" evidence="1">
    <location>
        <begin position="191"/>
        <end position="239"/>
    </location>
</feature>
<accession>A0ABQ9JXE9</accession>
<comment type="caution">
    <text evidence="3">The sequence shown here is derived from an EMBL/GenBank/DDBJ whole genome shotgun (WGS) entry which is preliminary data.</text>
</comment>
<dbReference type="InterPro" id="IPR016186">
    <property type="entry name" value="C-type_lectin-like/link_sf"/>
</dbReference>
<dbReference type="Gene3D" id="3.10.100.10">
    <property type="entry name" value="Mannose-Binding Protein A, subunit A"/>
    <property type="match status" value="1"/>
</dbReference>
<evidence type="ECO:0008006" key="5">
    <source>
        <dbReference type="Google" id="ProtNLM"/>
    </source>
</evidence>
<dbReference type="CDD" id="cd00037">
    <property type="entry name" value="CLECT"/>
    <property type="match status" value="1"/>
</dbReference>
<dbReference type="PANTHER" id="PTHR21407:SF3">
    <property type="entry name" value="LD12305P"/>
    <property type="match status" value="1"/>
</dbReference>
<dbReference type="InterPro" id="IPR016187">
    <property type="entry name" value="CTDL_fold"/>
</dbReference>
<proteinExistence type="predicted"/>
<feature type="compositionally biased region" description="Polar residues" evidence="1">
    <location>
        <begin position="222"/>
        <end position="239"/>
    </location>
</feature>
<keyword evidence="2" id="KW-0812">Transmembrane</keyword>
<dbReference type="PANTHER" id="PTHR21407">
    <property type="entry name" value="RE43931P-RELATED"/>
    <property type="match status" value="1"/>
</dbReference>
<dbReference type="SUPFAM" id="SSF56436">
    <property type="entry name" value="C-type lectin-like"/>
    <property type="match status" value="1"/>
</dbReference>
<organism evidence="3 4">
    <name type="scientific">Molorchus minor</name>
    <dbReference type="NCBI Taxonomy" id="1323400"/>
    <lineage>
        <taxon>Eukaryota</taxon>
        <taxon>Metazoa</taxon>
        <taxon>Ecdysozoa</taxon>
        <taxon>Arthropoda</taxon>
        <taxon>Hexapoda</taxon>
        <taxon>Insecta</taxon>
        <taxon>Pterygota</taxon>
        <taxon>Neoptera</taxon>
        <taxon>Endopterygota</taxon>
        <taxon>Coleoptera</taxon>
        <taxon>Polyphaga</taxon>
        <taxon>Cucujiformia</taxon>
        <taxon>Chrysomeloidea</taxon>
        <taxon>Cerambycidae</taxon>
        <taxon>Lamiinae</taxon>
        <taxon>Monochamini</taxon>
        <taxon>Molorchus</taxon>
    </lineage>
</organism>
<keyword evidence="2" id="KW-0472">Membrane</keyword>
<feature type="transmembrane region" description="Helical" evidence="2">
    <location>
        <begin position="48"/>
        <end position="68"/>
    </location>
</feature>
<dbReference type="Proteomes" id="UP001162164">
    <property type="component" value="Unassembled WGS sequence"/>
</dbReference>
<evidence type="ECO:0000313" key="3">
    <source>
        <dbReference type="EMBL" id="KAJ8982527.1"/>
    </source>
</evidence>
<gene>
    <name evidence="3" type="ORF">NQ317_018568</name>
</gene>
<sequence>MPFGLCDGPVTFRRMQLYGHASIANYVYSVSKNYEAEGDFIGTHIFCFQYIMMNLSILLAALFGVAVAQFPNGRILEPPVPALCAQRTVHERTPDGKGYFFSWRDPATKNTEIDWLDGRNFCRKRCMDLVSLETSAENEWIKRHLVEEKVKYIWTSGRLCDFKGCERADLQPAIVNGWFWTAVLQKLAPATQRDQNDWSEMGGIGKPQPDNREAQQGGARETVSQFSISSTTMESTGMT</sequence>